<evidence type="ECO:0000313" key="7">
    <source>
        <dbReference type="Proteomes" id="UP000658382"/>
    </source>
</evidence>
<dbReference type="InterPro" id="IPR002104">
    <property type="entry name" value="Integrase_catalytic"/>
</dbReference>
<dbReference type="EMBL" id="BMNQ01000015">
    <property type="protein sequence ID" value="GGJ92909.1"/>
    <property type="molecule type" value="Genomic_DNA"/>
</dbReference>
<dbReference type="Proteomes" id="UP000658382">
    <property type="component" value="Unassembled WGS sequence"/>
</dbReference>
<dbReference type="Gene3D" id="1.10.443.10">
    <property type="entry name" value="Intergrase catalytic core"/>
    <property type="match status" value="1"/>
</dbReference>
<accession>A0A917PUR8</accession>
<comment type="caution">
    <text evidence="6">The sequence shown here is derived from an EMBL/GenBank/DDBJ whole genome shotgun (WGS) entry which is preliminary data.</text>
</comment>
<keyword evidence="2" id="KW-0229">DNA integration</keyword>
<feature type="domain" description="Tyr recombinase" evidence="5">
    <location>
        <begin position="185"/>
        <end position="356"/>
    </location>
</feature>
<evidence type="ECO:0000256" key="4">
    <source>
        <dbReference type="ARBA" id="ARBA00023172"/>
    </source>
</evidence>
<dbReference type="InterPro" id="IPR010998">
    <property type="entry name" value="Integrase_recombinase_N"/>
</dbReference>
<name>A0A917PUR8_9BACI</name>
<reference evidence="6" key="2">
    <citation type="submission" date="2020-09" db="EMBL/GenBank/DDBJ databases">
        <authorList>
            <person name="Sun Q."/>
            <person name="Ohkuma M."/>
        </authorList>
    </citation>
    <scope>NUCLEOTIDE SEQUENCE</scope>
    <source>
        <strain evidence="6">JCM 12580</strain>
    </source>
</reference>
<gene>
    <name evidence="6" type="ORF">GCM10007063_14340</name>
</gene>
<keyword evidence="7" id="KW-1185">Reference proteome</keyword>
<dbReference type="Pfam" id="PF00589">
    <property type="entry name" value="Phage_integrase"/>
    <property type="match status" value="1"/>
</dbReference>
<sequence length="358" mass="41823">MPIEITLVTTTTIKDGMIMKNPNGYGSIFKLSGKRRKPFAVRITTGWDNNGKQKFEYLGYYTSRQEAMIALADYNSNPYDLSAGKITFAEIFERFSKEKFPKVSKSNVLGYTASFKKAEALHNMKFVNIKKSHLQSVIDNCERSHGTKRKIKVLFNQLYKYAMENDLIQKDYSRFVELPKNDSKSSRKPFSIDEIDKLWNNVHRLDDIDTVLIMIYTGLRPGELVEVKNTNIYLEERYFRGGFKTEAGTNRVVPIHKKIHSLFDARMDPKNEYLIVNHEGNKMSYYTYYHERWKKVMEQLEMNHKPHDCRHTFATLMDNVDANKLSIKRIMGHASKDITDKVYTHKDIEQLLIAIDKL</sequence>
<dbReference type="SUPFAM" id="SSF56349">
    <property type="entry name" value="DNA breaking-rejoining enzymes"/>
    <property type="match status" value="1"/>
</dbReference>
<dbReference type="PANTHER" id="PTHR30629:SF2">
    <property type="entry name" value="PROPHAGE INTEGRASE INTS-RELATED"/>
    <property type="match status" value="1"/>
</dbReference>
<dbReference type="PROSITE" id="PS51898">
    <property type="entry name" value="TYR_RECOMBINASE"/>
    <property type="match status" value="1"/>
</dbReference>
<evidence type="ECO:0000256" key="3">
    <source>
        <dbReference type="ARBA" id="ARBA00023125"/>
    </source>
</evidence>
<comment type="similarity">
    <text evidence="1">Belongs to the 'phage' integrase family.</text>
</comment>
<dbReference type="AlphaFoldDB" id="A0A917PUR8"/>
<evidence type="ECO:0000259" key="5">
    <source>
        <dbReference type="PROSITE" id="PS51898"/>
    </source>
</evidence>
<dbReference type="InterPro" id="IPR011010">
    <property type="entry name" value="DNA_brk_join_enz"/>
</dbReference>
<dbReference type="Gene3D" id="1.10.150.130">
    <property type="match status" value="1"/>
</dbReference>
<dbReference type="GO" id="GO:0003677">
    <property type="term" value="F:DNA binding"/>
    <property type="evidence" value="ECO:0007669"/>
    <property type="project" value="UniProtKB-KW"/>
</dbReference>
<organism evidence="6 7">
    <name type="scientific">Lentibacillus kapialis</name>
    <dbReference type="NCBI Taxonomy" id="340214"/>
    <lineage>
        <taxon>Bacteria</taxon>
        <taxon>Bacillati</taxon>
        <taxon>Bacillota</taxon>
        <taxon>Bacilli</taxon>
        <taxon>Bacillales</taxon>
        <taxon>Bacillaceae</taxon>
        <taxon>Lentibacillus</taxon>
    </lineage>
</organism>
<dbReference type="GO" id="GO:0015074">
    <property type="term" value="P:DNA integration"/>
    <property type="evidence" value="ECO:0007669"/>
    <property type="project" value="UniProtKB-KW"/>
</dbReference>
<keyword evidence="4" id="KW-0233">DNA recombination</keyword>
<evidence type="ECO:0000256" key="2">
    <source>
        <dbReference type="ARBA" id="ARBA00022908"/>
    </source>
</evidence>
<dbReference type="InterPro" id="IPR050808">
    <property type="entry name" value="Phage_Integrase"/>
</dbReference>
<reference evidence="6" key="1">
    <citation type="journal article" date="2014" name="Int. J. Syst. Evol. Microbiol.">
        <title>Complete genome sequence of Corynebacterium casei LMG S-19264T (=DSM 44701T), isolated from a smear-ripened cheese.</title>
        <authorList>
            <consortium name="US DOE Joint Genome Institute (JGI-PGF)"/>
            <person name="Walter F."/>
            <person name="Albersmeier A."/>
            <person name="Kalinowski J."/>
            <person name="Ruckert C."/>
        </authorList>
    </citation>
    <scope>NUCLEOTIDE SEQUENCE</scope>
    <source>
        <strain evidence="6">JCM 12580</strain>
    </source>
</reference>
<dbReference type="InterPro" id="IPR013762">
    <property type="entry name" value="Integrase-like_cat_sf"/>
</dbReference>
<evidence type="ECO:0000313" key="6">
    <source>
        <dbReference type="EMBL" id="GGJ92909.1"/>
    </source>
</evidence>
<dbReference type="GO" id="GO:0006310">
    <property type="term" value="P:DNA recombination"/>
    <property type="evidence" value="ECO:0007669"/>
    <property type="project" value="UniProtKB-KW"/>
</dbReference>
<proteinExistence type="inferred from homology"/>
<evidence type="ECO:0000256" key="1">
    <source>
        <dbReference type="ARBA" id="ARBA00008857"/>
    </source>
</evidence>
<dbReference type="PANTHER" id="PTHR30629">
    <property type="entry name" value="PROPHAGE INTEGRASE"/>
    <property type="match status" value="1"/>
</dbReference>
<protein>
    <recommendedName>
        <fullName evidence="5">Tyr recombinase domain-containing protein</fullName>
    </recommendedName>
</protein>
<keyword evidence="3" id="KW-0238">DNA-binding</keyword>